<dbReference type="SUPFAM" id="SSF54106">
    <property type="entry name" value="LysM domain"/>
    <property type="match status" value="1"/>
</dbReference>
<keyword evidence="4" id="KW-1185">Reference proteome</keyword>
<dbReference type="InterPro" id="IPR006860">
    <property type="entry name" value="FecR"/>
</dbReference>
<dbReference type="InterPro" id="IPR018392">
    <property type="entry name" value="LysM"/>
</dbReference>
<dbReference type="PANTHER" id="PTHR38731:SF1">
    <property type="entry name" value="FECR PROTEIN DOMAIN-CONTAINING PROTEIN"/>
    <property type="match status" value="1"/>
</dbReference>
<dbReference type="EMBL" id="JBEPLU010000001">
    <property type="protein sequence ID" value="MET3525802.1"/>
    <property type="molecule type" value="Genomic_DNA"/>
</dbReference>
<dbReference type="Gene3D" id="3.10.350.10">
    <property type="entry name" value="LysM domain"/>
    <property type="match status" value="1"/>
</dbReference>
<name>A0ABV2EFI6_9CAUL</name>
<accession>A0ABV2EFI6</accession>
<dbReference type="PIRSF" id="PIRSF029644">
    <property type="entry name" value="UCP029644"/>
    <property type="match status" value="1"/>
</dbReference>
<feature type="signal peptide" evidence="1">
    <location>
        <begin position="1"/>
        <end position="23"/>
    </location>
</feature>
<gene>
    <name evidence="3" type="ORF">ABID41_000897</name>
</gene>
<dbReference type="SMART" id="SM00257">
    <property type="entry name" value="LysM"/>
    <property type="match status" value="1"/>
</dbReference>
<reference evidence="3 4" key="1">
    <citation type="submission" date="2024-06" db="EMBL/GenBank/DDBJ databases">
        <title>Genomic Encyclopedia of Type Strains, Phase IV (KMG-IV): sequencing the most valuable type-strain genomes for metagenomic binning, comparative biology and taxonomic classification.</title>
        <authorList>
            <person name="Goeker M."/>
        </authorList>
    </citation>
    <scope>NUCLEOTIDE SEQUENCE [LARGE SCALE GENOMIC DNA]</scope>
    <source>
        <strain evidence="3 4">DSM 17809</strain>
    </source>
</reference>
<dbReference type="Pfam" id="PF01476">
    <property type="entry name" value="LysM"/>
    <property type="match status" value="1"/>
</dbReference>
<dbReference type="Pfam" id="PF04773">
    <property type="entry name" value="FecR"/>
    <property type="match status" value="1"/>
</dbReference>
<dbReference type="InterPro" id="IPR036779">
    <property type="entry name" value="LysM_dom_sf"/>
</dbReference>
<evidence type="ECO:0000256" key="1">
    <source>
        <dbReference type="SAM" id="SignalP"/>
    </source>
</evidence>
<comment type="caution">
    <text evidence="3">The sequence shown here is derived from an EMBL/GenBank/DDBJ whole genome shotgun (WGS) entry which is preliminary data.</text>
</comment>
<feature type="chain" id="PRO_5046435994" description="LysM domain-containing protein" evidence="1">
    <location>
        <begin position="24"/>
        <end position="435"/>
    </location>
</feature>
<dbReference type="Gene3D" id="2.60.120.1440">
    <property type="match status" value="1"/>
</dbReference>
<sequence>MRGLAAAGLGATLCLLTPLASRAAEPTETYVVQKGDTLYELGRRYFVSDRDYRIVARLNGVRDPRRLQAGAVLKVPTRLLRLRQVEARVAGFKGQVTATVGGRTVPLTRGAMITEGAVIATGANAFLRLDLPDGSQLSIPSQSRIRLGRMQEVEMTGVVRRELEVQRGRLESEVVPLRNQEDSYTVRTPMSVSAVRGTEFGVSYDEAAGRSGTEVIEGLVMVSQGAQSASIPAAQGALSGAAGVNGPLPLPPPPKVPAAGKVQDETTVAFAVEGSETSGSYQVRLATDAGFVDVLEDTTASGPEVGFGALPDGVYFLRLASIDPSGLIGMPATYAFERRLNTLELGQPAASREGNLRRYKFRWKAGGDGQRTYRLQLVRNGEETPVVDEGGLTMQELTVTDLPAGVYHWRVMSRTYARGSYVEKWSSPERFEIGH</sequence>
<dbReference type="CDD" id="cd00118">
    <property type="entry name" value="LysM"/>
    <property type="match status" value="1"/>
</dbReference>
<evidence type="ECO:0000313" key="3">
    <source>
        <dbReference type="EMBL" id="MET3525802.1"/>
    </source>
</evidence>
<keyword evidence="1" id="KW-0732">Signal</keyword>
<organism evidence="3 4">
    <name type="scientific">Phenylobacterium koreense</name>
    <dbReference type="NCBI Taxonomy" id="266125"/>
    <lineage>
        <taxon>Bacteria</taxon>
        <taxon>Pseudomonadati</taxon>
        <taxon>Pseudomonadota</taxon>
        <taxon>Alphaproteobacteria</taxon>
        <taxon>Caulobacterales</taxon>
        <taxon>Caulobacteraceae</taxon>
        <taxon>Phenylobacterium</taxon>
    </lineage>
</organism>
<dbReference type="PANTHER" id="PTHR38731">
    <property type="entry name" value="LIPL45-RELATED LIPOPROTEIN-RELATED"/>
    <property type="match status" value="1"/>
</dbReference>
<evidence type="ECO:0000313" key="4">
    <source>
        <dbReference type="Proteomes" id="UP001549110"/>
    </source>
</evidence>
<dbReference type="Gene3D" id="2.60.40.10">
    <property type="entry name" value="Immunoglobulins"/>
    <property type="match status" value="1"/>
</dbReference>
<dbReference type="InterPro" id="IPR013783">
    <property type="entry name" value="Ig-like_fold"/>
</dbReference>
<feature type="domain" description="LysM" evidence="2">
    <location>
        <begin position="28"/>
        <end position="75"/>
    </location>
</feature>
<dbReference type="PROSITE" id="PS51782">
    <property type="entry name" value="LYSM"/>
    <property type="match status" value="1"/>
</dbReference>
<protein>
    <recommendedName>
        <fullName evidence="2">LysM domain-containing protein</fullName>
    </recommendedName>
</protein>
<evidence type="ECO:0000259" key="2">
    <source>
        <dbReference type="PROSITE" id="PS51782"/>
    </source>
</evidence>
<proteinExistence type="predicted"/>
<dbReference type="RefSeq" id="WP_354297221.1">
    <property type="nucleotide sequence ID" value="NZ_JBEPLU010000001.1"/>
</dbReference>
<dbReference type="Proteomes" id="UP001549110">
    <property type="component" value="Unassembled WGS sequence"/>
</dbReference>
<dbReference type="InterPro" id="IPR016930">
    <property type="entry name" value="UCP029644"/>
</dbReference>